<reference evidence="1 2" key="1">
    <citation type="submission" date="2018-09" db="EMBL/GenBank/DDBJ databases">
        <title>Discovery and Ecogenomic Context for Candidatus Cryosericales, a Global Caldiserica Order Active in Thawing Permafrost.</title>
        <authorList>
            <person name="Martinez M.A."/>
            <person name="Woodcroft B.J."/>
            <person name="Ignacio Espinoza J.C."/>
            <person name="Zayed A."/>
            <person name="Singleton C.M."/>
            <person name="Boyd J."/>
            <person name="Li Y.-F."/>
            <person name="Purvine S."/>
            <person name="Maughan H."/>
            <person name="Hodgkins S.B."/>
            <person name="Anderson D."/>
            <person name="Sederholm M."/>
            <person name="Temperton B."/>
            <person name="Saleska S.R."/>
            <person name="Tyson G.W."/>
            <person name="Rich V.I."/>
        </authorList>
    </citation>
    <scope>NUCLEOTIDE SEQUENCE [LARGE SCALE GENOMIC DNA]</scope>
    <source>
        <strain evidence="1 2">SMC7</strain>
    </source>
</reference>
<accession>A0A398D2P6</accession>
<comment type="caution">
    <text evidence="1">The sequence shown here is derived from an EMBL/GenBank/DDBJ whole genome shotgun (WGS) entry which is preliminary data.</text>
</comment>
<dbReference type="RefSeq" id="WP_119089455.1">
    <property type="nucleotide sequence ID" value="NZ_QXIS01000033.1"/>
</dbReference>
<organism evidence="1 2">
    <name type="scientific">Candidatus Cryosericum terrychapinii</name>
    <dbReference type="NCBI Taxonomy" id="2290919"/>
    <lineage>
        <taxon>Bacteria</taxon>
        <taxon>Pseudomonadati</taxon>
        <taxon>Caldisericota/Cryosericota group</taxon>
        <taxon>Candidatus Cryosericota</taxon>
        <taxon>Candidatus Cryosericia</taxon>
        <taxon>Candidatus Cryosericales</taxon>
        <taxon>Candidatus Cryosericaceae</taxon>
        <taxon>Candidatus Cryosericum</taxon>
    </lineage>
</organism>
<dbReference type="Proteomes" id="UP000266328">
    <property type="component" value="Unassembled WGS sequence"/>
</dbReference>
<evidence type="ECO:0000313" key="2">
    <source>
        <dbReference type="Proteomes" id="UP000266328"/>
    </source>
</evidence>
<dbReference type="EMBL" id="QXIS01000033">
    <property type="protein sequence ID" value="RIE05711.1"/>
    <property type="molecule type" value="Genomic_DNA"/>
</dbReference>
<gene>
    <name evidence="1" type="ORF">SMC7_06035</name>
</gene>
<dbReference type="OrthoDB" id="9796370at2"/>
<sequence>MWQFAARYEGWRCLGRLIHDEDLGRFQKVAIDVLSERDPQFDLPPDKRFAASMYGKTLTHSSELRKGLSETLALLGSYPNVLTSCSAGSAEGTTTLVVRDVLSGAGWDRWASDDDVLPLLSEAAPLEFLDVVDKALRVSPCPFDSVFAQEGKDLLTGRNYMTGLLWALEGLAWNRDYFSRVVSILGELAQRDPSGNSANRAANSLVSILLPWLPQTTAALDQKRTAVEALCTAQPGVAWSLLLALLPSTRQASWPSHRPVWQTGWIPDDWRRGVTTREYWDAVTTYAGLAVRMAKGDLHRLAELLDHVDSLPPQTSDDVLEYVISDAVRLLPEETRVDLWNRLMKLTGESIRAQRSQQPTDQKVLEKVKMAAEKIGPVSPFYRYQRLFTDRAHELFDGQGSYEEQRKRVDQEQQKAVNEVYGADGYDGLLRFVRAAQSPSRVGSALGACADSMIDAQILPSLLDSKDSAMEQFLGSLIWRRHFVLGWEWADALDVRSWTPDQKAQFLAYLPFAPEAWERVSKWLGEDESRYWMKTSAEPRESDTGLGEAAENLLRVGRPLAALRCLEHLAVDKKAVGGQLVVRTLNAAASSSEKPHQDDGYAIVQLIEVLQNDLTVERADVARIEWLFLPLLEGGQHRVLDRELAKNPGLFCEVVQMAFRSGKEADAPRNLNQQQQHMAENGFRLLTEWRIPPGLHEDGTFHGEELLSWWNDVKARCAESGRLEVALDIVGQVLVHVPPDPDGFWIDKSVAQALDQNDESAECLRSGFGSAVINSRGVYWGNPSGEDERALAAKYRQQASDLNMEGLPRLAATLQGIAKRYDQEAGEVVTRHESEE</sequence>
<name>A0A398D2P6_9BACT</name>
<dbReference type="AlphaFoldDB" id="A0A398D2P6"/>
<protein>
    <submittedName>
        <fullName evidence="1">Uncharacterized protein</fullName>
    </submittedName>
</protein>
<evidence type="ECO:0000313" key="1">
    <source>
        <dbReference type="EMBL" id="RIE05711.1"/>
    </source>
</evidence>
<keyword evidence="2" id="KW-1185">Reference proteome</keyword>
<proteinExistence type="predicted"/>